<gene>
    <name evidence="1" type="ORF">CSSPJE1EN2_LOCUS16041</name>
</gene>
<evidence type="ECO:0000313" key="2">
    <source>
        <dbReference type="Proteomes" id="UP001497522"/>
    </source>
</evidence>
<dbReference type="Proteomes" id="UP001497522">
    <property type="component" value="Chromosome 3"/>
</dbReference>
<reference evidence="1" key="1">
    <citation type="submission" date="2024-03" db="EMBL/GenBank/DDBJ databases">
        <authorList>
            <consortium name="ELIXIR-Norway"/>
            <consortium name="Elixir Norway"/>
        </authorList>
    </citation>
    <scope>NUCLEOTIDE SEQUENCE</scope>
</reference>
<accession>A0ABP1BE62</accession>
<protein>
    <submittedName>
        <fullName evidence="1">Uncharacterized protein</fullName>
    </submittedName>
</protein>
<name>A0ABP1BE62_9BRYO</name>
<organism evidence="1 2">
    <name type="scientific">Sphagnum jensenii</name>
    <dbReference type="NCBI Taxonomy" id="128206"/>
    <lineage>
        <taxon>Eukaryota</taxon>
        <taxon>Viridiplantae</taxon>
        <taxon>Streptophyta</taxon>
        <taxon>Embryophyta</taxon>
        <taxon>Bryophyta</taxon>
        <taxon>Sphagnophytina</taxon>
        <taxon>Sphagnopsida</taxon>
        <taxon>Sphagnales</taxon>
        <taxon>Sphagnaceae</taxon>
        <taxon>Sphagnum</taxon>
    </lineage>
</organism>
<evidence type="ECO:0000313" key="1">
    <source>
        <dbReference type="EMBL" id="CAK9873569.1"/>
    </source>
</evidence>
<dbReference type="EMBL" id="OZ023704">
    <property type="protein sequence ID" value="CAK9873569.1"/>
    <property type="molecule type" value="Genomic_DNA"/>
</dbReference>
<sequence>MSSVSRHRAFDLLLLLCVGFLFRRFWFSFAASRSRHLYGRNLFEYRGLDPKGADFGEAGWEVQRMITSSSSEEGNIKSYNLVLQISRLMTQLGNAWQELARFVRDSSLTMPKALPQMVGEKIKGLYQSFEKGVA</sequence>
<proteinExistence type="predicted"/>
<keyword evidence="2" id="KW-1185">Reference proteome</keyword>